<protein>
    <submittedName>
        <fullName evidence="2">Uncharacterized protein</fullName>
    </submittedName>
</protein>
<accession>A3IK71</accession>
<dbReference type="AlphaFoldDB" id="A3IK71"/>
<dbReference type="OrthoDB" id="560634at2"/>
<comment type="caution">
    <text evidence="2">The sequence shown here is derived from an EMBL/GenBank/DDBJ whole genome shotgun (WGS) entry which is preliminary data.</text>
</comment>
<evidence type="ECO:0000256" key="1">
    <source>
        <dbReference type="SAM" id="MobiDB-lite"/>
    </source>
</evidence>
<sequence>MNTDTIFQLLQQSFRVGVGLTASVLETLQDPQKRNQTLSELQQEIAQKTEEWAIKGEITEQEAREFLDQWLKQQSSSKNPQNSPSSTHTKAAVDQEIQQLTEKIITLRQELEYLREKKKP</sequence>
<feature type="compositionally biased region" description="Low complexity" evidence="1">
    <location>
        <begin position="72"/>
        <end position="86"/>
    </location>
</feature>
<dbReference type="Proteomes" id="UP000003781">
    <property type="component" value="Unassembled WGS sequence"/>
</dbReference>
<reference evidence="2 3" key="1">
    <citation type="submission" date="2007-03" db="EMBL/GenBank/DDBJ databases">
        <authorList>
            <person name="Stal L."/>
            <person name="Ferriera S."/>
            <person name="Johnson J."/>
            <person name="Kravitz S."/>
            <person name="Beeson K."/>
            <person name="Sutton G."/>
            <person name="Rogers Y.-H."/>
            <person name="Friedman R."/>
            <person name="Frazier M."/>
            <person name="Venter J.C."/>
        </authorList>
    </citation>
    <scope>NUCLEOTIDE SEQUENCE [LARGE SCALE GENOMIC DNA]</scope>
    <source>
        <strain evidence="2 3">CCY0110</strain>
    </source>
</reference>
<dbReference type="EMBL" id="AAXW01000003">
    <property type="protein sequence ID" value="EAZ93060.1"/>
    <property type="molecule type" value="Genomic_DNA"/>
</dbReference>
<organism evidence="2 3">
    <name type="scientific">Crocosphaera chwakensis CCY0110</name>
    <dbReference type="NCBI Taxonomy" id="391612"/>
    <lineage>
        <taxon>Bacteria</taxon>
        <taxon>Bacillati</taxon>
        <taxon>Cyanobacteriota</taxon>
        <taxon>Cyanophyceae</taxon>
        <taxon>Oscillatoriophycideae</taxon>
        <taxon>Chroococcales</taxon>
        <taxon>Aphanothecaceae</taxon>
        <taxon>Crocosphaera</taxon>
        <taxon>Crocosphaera chwakensis</taxon>
    </lineage>
</organism>
<name>A3IK71_9CHRO</name>
<proteinExistence type="predicted"/>
<keyword evidence="3" id="KW-1185">Reference proteome</keyword>
<evidence type="ECO:0000313" key="3">
    <source>
        <dbReference type="Proteomes" id="UP000003781"/>
    </source>
</evidence>
<dbReference type="eggNOG" id="COG3937">
    <property type="taxonomic scope" value="Bacteria"/>
</dbReference>
<dbReference type="RefSeq" id="WP_008273730.1">
    <property type="nucleotide sequence ID" value="NZ_AAXW01000003.1"/>
</dbReference>
<feature type="region of interest" description="Disordered" evidence="1">
    <location>
        <begin position="71"/>
        <end position="94"/>
    </location>
</feature>
<gene>
    <name evidence="2" type="ORF">CY0110_03289</name>
</gene>
<evidence type="ECO:0000313" key="2">
    <source>
        <dbReference type="EMBL" id="EAZ93060.1"/>
    </source>
</evidence>